<keyword evidence="1" id="KW-0175">Coiled coil</keyword>
<dbReference type="RefSeq" id="WP_065678893.1">
    <property type="nucleotide sequence ID" value="NZ_AP025461.1"/>
</dbReference>
<sequence length="574" mass="66048">MHSSKPTHDSENSHTPEHCFTRFQQPIESYSLPERFTFPFYYEPHPLCEIASHQLQQYLETQTDWQHDFGLNSDAGRGKMFGVLLVKSPEGELGYFSAFSGKIADQNLLPHFVPPVFDMLSSDSFFHQDTADMMAVNAKFKALQANADYLELCEQLAQQKAQAEQEIEAQRLLIIEGRKTRKEQREQGKENLDEQAFEQLNNELNNELNKASVADKNQQKYLKLNWEQILNELQIKVDVFTNQLAELKEQRAHISHQLQHKLFSQYAFQNAEGNIEDLNQIFEDTPNKIPPAGSGECAAPKLLQYAYLNGYTPLALAEFWWGRSPKSEIRKHKKYYASCQSKCVPILGHMMKGLEVDPNPLLENPAEGKDLDILFQDDHIVVVHKPAGFLSVPGKTIKDSAYTRVQEMHPDVEGPFVIHRLDMATSGILIFALTRRANKSLQKQFITREVEKRYVAMIEGVLEQGEGYVRLPLRGDLYDRPRQIVCFEHGKPAETKWEVIERNQDTTKVYLHPKTGRTHQLRVHCSHEEGLNMPIVGDGLYGNKADRLHLHAERLALHHPVTKEWMEFQFDAEF</sequence>
<evidence type="ECO:0000259" key="2">
    <source>
        <dbReference type="Pfam" id="PF00849"/>
    </source>
</evidence>
<accession>A0A1C3IQ29</accession>
<dbReference type="GO" id="GO:0160151">
    <property type="term" value="F:tRNA pseudouridine(32) synthase activity"/>
    <property type="evidence" value="ECO:0007669"/>
    <property type="project" value="UniProtKB-EC"/>
</dbReference>
<gene>
    <name evidence="3" type="primary">rluA_1</name>
    <name evidence="3" type="ORF">VAT7223_01701</name>
</gene>
<evidence type="ECO:0000313" key="3">
    <source>
        <dbReference type="EMBL" id="SBS63490.1"/>
    </source>
</evidence>
<dbReference type="SUPFAM" id="SSF55120">
    <property type="entry name" value="Pseudouridine synthase"/>
    <property type="match status" value="1"/>
</dbReference>
<dbReference type="Pfam" id="PF00849">
    <property type="entry name" value="PseudoU_synth_2"/>
    <property type="match status" value="1"/>
</dbReference>
<dbReference type="InterPro" id="IPR006145">
    <property type="entry name" value="PsdUridine_synth_RsuA/RluA"/>
</dbReference>
<evidence type="ECO:0000256" key="1">
    <source>
        <dbReference type="SAM" id="Coils"/>
    </source>
</evidence>
<dbReference type="GeneID" id="94235901"/>
<dbReference type="PROSITE" id="PS01129">
    <property type="entry name" value="PSI_RLU"/>
    <property type="match status" value="1"/>
</dbReference>
<feature type="domain" description="Pseudouridine synthase RsuA/RluA-like" evidence="2">
    <location>
        <begin position="379"/>
        <end position="527"/>
    </location>
</feature>
<proteinExistence type="predicted"/>
<organism evidence="3 4">
    <name type="scientific">Vibrio atlanticus</name>
    <dbReference type="NCBI Taxonomy" id="693153"/>
    <lineage>
        <taxon>Bacteria</taxon>
        <taxon>Pseudomonadati</taxon>
        <taxon>Pseudomonadota</taxon>
        <taxon>Gammaproteobacteria</taxon>
        <taxon>Vibrionales</taxon>
        <taxon>Vibrionaceae</taxon>
        <taxon>Vibrio</taxon>
    </lineage>
</organism>
<dbReference type="AlphaFoldDB" id="A0A1C3IQ29"/>
<reference evidence="4" key="1">
    <citation type="submission" date="2016-06" db="EMBL/GenBank/DDBJ databases">
        <authorList>
            <person name="Rodrigo-Torres Lidia"/>
            <person name="Arahal R.David."/>
        </authorList>
    </citation>
    <scope>NUCLEOTIDE SEQUENCE [LARGE SCALE GENOMIC DNA]</scope>
    <source>
        <strain evidence="4">CECT 7223</strain>
    </source>
</reference>
<feature type="coiled-coil region" evidence="1">
    <location>
        <begin position="146"/>
        <end position="250"/>
    </location>
</feature>
<dbReference type="InterPro" id="IPR050188">
    <property type="entry name" value="RluA_PseudoU_synthase"/>
</dbReference>
<dbReference type="GO" id="GO:0003723">
    <property type="term" value="F:RNA binding"/>
    <property type="evidence" value="ECO:0007669"/>
    <property type="project" value="InterPro"/>
</dbReference>
<dbReference type="PANTHER" id="PTHR21600">
    <property type="entry name" value="MITOCHONDRIAL RNA PSEUDOURIDINE SYNTHASE"/>
    <property type="match status" value="1"/>
</dbReference>
<dbReference type="PANTHER" id="PTHR21600:SF89">
    <property type="entry name" value="RIBOSOMAL LARGE SUBUNIT PSEUDOURIDINE SYNTHASE A"/>
    <property type="match status" value="1"/>
</dbReference>
<dbReference type="Gene3D" id="3.30.2350.10">
    <property type="entry name" value="Pseudouridine synthase"/>
    <property type="match status" value="1"/>
</dbReference>
<dbReference type="EC" id="5.4.99.28" evidence="3"/>
<dbReference type="EMBL" id="FLQP01000020">
    <property type="protein sequence ID" value="SBS63490.1"/>
    <property type="molecule type" value="Genomic_DNA"/>
</dbReference>
<dbReference type="CDD" id="cd02869">
    <property type="entry name" value="PseudoU_synth_RluA_like"/>
    <property type="match status" value="1"/>
</dbReference>
<name>A0A1C3IQ29_9VIBR</name>
<evidence type="ECO:0000313" key="4">
    <source>
        <dbReference type="Proteomes" id="UP000092876"/>
    </source>
</evidence>
<dbReference type="InterPro" id="IPR020103">
    <property type="entry name" value="PsdUridine_synth_cat_dom_sf"/>
</dbReference>
<dbReference type="Proteomes" id="UP000092876">
    <property type="component" value="Unassembled WGS sequence"/>
</dbReference>
<keyword evidence="3" id="KW-0413">Isomerase</keyword>
<dbReference type="GO" id="GO:0000455">
    <property type="term" value="P:enzyme-directed rRNA pseudouridine synthesis"/>
    <property type="evidence" value="ECO:0007669"/>
    <property type="project" value="TreeGrafter"/>
</dbReference>
<protein>
    <submittedName>
        <fullName evidence="3">Ribosomal large subunit pseudouridine synthase A</fullName>
        <ecNumber evidence="3">5.4.99.28</ecNumber>
    </submittedName>
</protein>
<dbReference type="InterPro" id="IPR006224">
    <property type="entry name" value="PsdUridine_synth_RluA-like_CS"/>
</dbReference>